<evidence type="ECO:0000256" key="1">
    <source>
        <dbReference type="ARBA" id="ARBA00022729"/>
    </source>
</evidence>
<dbReference type="Proteomes" id="UP000029644">
    <property type="component" value="Unassembled WGS sequence"/>
</dbReference>
<dbReference type="NCBIfam" id="TIGR04183">
    <property type="entry name" value="Por_Secre_tail"/>
    <property type="match status" value="1"/>
</dbReference>
<dbReference type="InterPro" id="IPR052025">
    <property type="entry name" value="Xyloglucanase_GH74"/>
</dbReference>
<sequence length="894" mass="97604">MRKLYAFVLTAFFSILSFGQNDKSWAKMGSSKNETFYSVQEKFNQYWENKAPEKGQGYKIFKRWENQIADKIYPSGDMSLPSHTYPNFIEWQQRYNNKLARNANSKMKATLTSSQWVSLNQNAIASGYDSGSGRLNFVTFDPNNPTTTMFVGAPDGGLWKTTDGGTTWTTNTDYLPIIGCSGLVIDPNNTDIMYLATGDRGSDRSSIGVMKSTDGGLNWNTTSLVFTAQDEYKINKIVMDPNQSNIMLVATNKGIFKTTDGWATHTAPSGTETSPTFTFFDIEYKPGSSTVAYAGGYEMYKTSDGGDNWDYIDSANLPNANDVIRIELAVTEADSDYVYAIVGRESDSGFEGFYRSTDSGDTFTKQSSASTPNILHSDMAPTAASEGGQANHDLAITVSPNNEDKITIGGVNQWQSVDGGLNWTRITYWRGTDPNHPGEGDAPEAYMHADVQYLQYLPGDTATTTLFATCDGGIYKSTDDGISWTDITSNIAVGQQTNIELSETTEDFYFAGLQDIGSLLHKNGAWSVLTGGDGEDGFIDRTNDNYIVSSTTNGDFFLSTDGGTDYRDVTWTTPLPKGQWFSPIEQDPGNVDNVYIGGRPHLYVSTDMFSGNSDFTHSKTGAIAPSPADKNILSFEIAPSSNNVIYVIKENIISKSTNTGSTWIDISAGLPVANAKLKDLTISNTDASKVWVVFSGYSDGEKVYKTTDAGATWVNVSNGLPNIPMNTVVYRKNSLYDEVYIGADLGVYAIDNNVSSAVPFLTDLPKCAVQDLEIFYPTESTGIIRAATYGRGSWQANLSTGPLVTLGTDEVAGLSSQAPVLYPNPVSNGVLNVKLVNTDSNYVYYLYNLLGEQVLKGTLDVSNSVISLKDKAAGTYILRMISQDKMYTQKVLVK</sequence>
<proteinExistence type="predicted"/>
<dbReference type="InterPro" id="IPR036278">
    <property type="entry name" value="Sialidase_sf"/>
</dbReference>
<dbReference type="PANTHER" id="PTHR43739:SF5">
    <property type="entry name" value="EXO-ALPHA-SIALIDASE"/>
    <property type="match status" value="1"/>
</dbReference>
<evidence type="ECO:0000256" key="2">
    <source>
        <dbReference type="SAM" id="SignalP"/>
    </source>
</evidence>
<dbReference type="InterPro" id="IPR026444">
    <property type="entry name" value="Secre_tail"/>
</dbReference>
<evidence type="ECO:0000313" key="5">
    <source>
        <dbReference type="Proteomes" id="UP000029644"/>
    </source>
</evidence>
<name>A0A090W681_9FLAO</name>
<keyword evidence="4" id="KW-0378">Hydrolase</keyword>
<feature type="domain" description="Secretion system C-terminal sorting" evidence="3">
    <location>
        <begin position="821"/>
        <end position="893"/>
    </location>
</feature>
<dbReference type="AlphaFoldDB" id="A0A090W681"/>
<dbReference type="RefSeq" id="WP_042504798.1">
    <property type="nucleotide sequence ID" value="NZ_BBNQ01000009.1"/>
</dbReference>
<gene>
    <name evidence="4" type="ORF">JCM19300_1040</name>
</gene>
<dbReference type="OrthoDB" id="9757947at2"/>
<comment type="caution">
    <text evidence="4">The sequence shown here is derived from an EMBL/GenBank/DDBJ whole genome shotgun (WGS) entry which is preliminary data.</text>
</comment>
<dbReference type="PANTHER" id="PTHR43739">
    <property type="entry name" value="XYLOGLUCANASE (EUROFUNG)"/>
    <property type="match status" value="1"/>
</dbReference>
<feature type="chain" id="PRO_5001866034" evidence="2">
    <location>
        <begin position="20"/>
        <end position="894"/>
    </location>
</feature>
<evidence type="ECO:0000259" key="3">
    <source>
        <dbReference type="Pfam" id="PF18962"/>
    </source>
</evidence>
<protein>
    <submittedName>
        <fullName evidence="4">Glycosyl hydrolase BNR repeat</fullName>
    </submittedName>
</protein>
<accession>A0A090W681</accession>
<dbReference type="GO" id="GO:0010411">
    <property type="term" value="P:xyloglucan metabolic process"/>
    <property type="evidence" value="ECO:0007669"/>
    <property type="project" value="TreeGrafter"/>
</dbReference>
<feature type="signal peptide" evidence="2">
    <location>
        <begin position="1"/>
        <end position="19"/>
    </location>
</feature>
<dbReference type="SUPFAM" id="SSF110296">
    <property type="entry name" value="Oligoxyloglucan reducing end-specific cellobiohydrolase"/>
    <property type="match status" value="2"/>
</dbReference>
<keyword evidence="1 2" id="KW-0732">Signal</keyword>
<dbReference type="InterPro" id="IPR015943">
    <property type="entry name" value="WD40/YVTN_repeat-like_dom_sf"/>
</dbReference>
<evidence type="ECO:0000313" key="4">
    <source>
        <dbReference type="EMBL" id="GAL63022.1"/>
    </source>
</evidence>
<dbReference type="Gene3D" id="2.130.10.10">
    <property type="entry name" value="YVTN repeat-like/Quinoprotein amine dehydrogenase"/>
    <property type="match status" value="4"/>
</dbReference>
<dbReference type="Pfam" id="PF18962">
    <property type="entry name" value="Por_Secre_tail"/>
    <property type="match status" value="1"/>
</dbReference>
<dbReference type="GO" id="GO:0016787">
    <property type="term" value="F:hydrolase activity"/>
    <property type="evidence" value="ECO:0007669"/>
    <property type="project" value="UniProtKB-KW"/>
</dbReference>
<organism evidence="4 5">
    <name type="scientific">Algibacter lectus</name>
    <dbReference type="NCBI Taxonomy" id="221126"/>
    <lineage>
        <taxon>Bacteria</taxon>
        <taxon>Pseudomonadati</taxon>
        <taxon>Bacteroidota</taxon>
        <taxon>Flavobacteriia</taxon>
        <taxon>Flavobacteriales</taxon>
        <taxon>Flavobacteriaceae</taxon>
        <taxon>Algibacter</taxon>
    </lineage>
</organism>
<reference evidence="4 5" key="1">
    <citation type="journal article" date="2014" name="Genome Announc.">
        <title>Draft Genome Sequences of Marine Flavobacterium Algibacter lectus Strains SS8 and NR4.</title>
        <authorList>
            <person name="Takatani N."/>
            <person name="Nakanishi M."/>
            <person name="Meirelles P."/>
            <person name="Mino S."/>
            <person name="Suda W."/>
            <person name="Oshima K."/>
            <person name="Hattori M."/>
            <person name="Ohkuma M."/>
            <person name="Hosokawa M."/>
            <person name="Miyashita K."/>
            <person name="Thompson F.L."/>
            <person name="Niwa A."/>
            <person name="Sawabe T."/>
            <person name="Sawabe T."/>
        </authorList>
    </citation>
    <scope>NUCLEOTIDE SEQUENCE [LARGE SCALE GENOMIC DNA]</scope>
    <source>
        <strain evidence="4 5">JCM 19300</strain>
    </source>
</reference>
<dbReference type="EMBL" id="BBNQ01000009">
    <property type="protein sequence ID" value="GAL63022.1"/>
    <property type="molecule type" value="Genomic_DNA"/>
</dbReference>
<dbReference type="SUPFAM" id="SSF50939">
    <property type="entry name" value="Sialidases"/>
    <property type="match status" value="1"/>
</dbReference>